<dbReference type="EMBL" id="HG792020">
    <property type="protein sequence ID" value="CDM37571.1"/>
    <property type="molecule type" value="Genomic_DNA"/>
</dbReference>
<dbReference type="STRING" id="1365484.W6QNN1"/>
<evidence type="ECO:0000313" key="2">
    <source>
        <dbReference type="Proteomes" id="UP000030686"/>
    </source>
</evidence>
<keyword evidence="2" id="KW-1185">Reference proteome</keyword>
<accession>W6QNN1</accession>
<reference evidence="1" key="1">
    <citation type="journal article" date="2014" name="Nat. Commun.">
        <title>Multiple recent horizontal transfers of a large genomic region in cheese making fungi.</title>
        <authorList>
            <person name="Cheeseman K."/>
            <person name="Ropars J."/>
            <person name="Renault P."/>
            <person name="Dupont J."/>
            <person name="Gouzy J."/>
            <person name="Branca A."/>
            <person name="Abraham A.L."/>
            <person name="Ceppi M."/>
            <person name="Conseiller E."/>
            <person name="Debuchy R."/>
            <person name="Malagnac F."/>
            <person name="Goarin A."/>
            <person name="Silar P."/>
            <person name="Lacoste S."/>
            <person name="Sallet E."/>
            <person name="Bensimon A."/>
            <person name="Giraud T."/>
            <person name="Brygoo Y."/>
        </authorList>
    </citation>
    <scope>NUCLEOTIDE SEQUENCE [LARGE SCALE GENOMIC DNA]</scope>
    <source>
        <strain evidence="1">FM164</strain>
    </source>
</reference>
<gene>
    <name evidence="1" type="ORF">PROQFM164_S06g000533</name>
</gene>
<dbReference type="OrthoDB" id="1937899at2759"/>
<proteinExistence type="predicted"/>
<sequence>MLFMDALELDLVDSGHAHSGVSIPDLILACLYRELVKAYTSFSSHCYRNVRKPYSFVTTRL</sequence>
<dbReference type="AlphaFoldDB" id="W6QNN1"/>
<protein>
    <submittedName>
        <fullName evidence="1">Uncharacterized protein</fullName>
    </submittedName>
</protein>
<name>W6QNN1_PENRF</name>
<organism evidence="1 2">
    <name type="scientific">Penicillium roqueforti (strain FM164)</name>
    <dbReference type="NCBI Taxonomy" id="1365484"/>
    <lineage>
        <taxon>Eukaryota</taxon>
        <taxon>Fungi</taxon>
        <taxon>Dikarya</taxon>
        <taxon>Ascomycota</taxon>
        <taxon>Pezizomycotina</taxon>
        <taxon>Eurotiomycetes</taxon>
        <taxon>Eurotiomycetidae</taxon>
        <taxon>Eurotiales</taxon>
        <taxon>Aspergillaceae</taxon>
        <taxon>Penicillium</taxon>
    </lineage>
</organism>
<evidence type="ECO:0000313" key="1">
    <source>
        <dbReference type="EMBL" id="CDM37571.1"/>
    </source>
</evidence>
<dbReference type="Proteomes" id="UP000030686">
    <property type="component" value="Unassembled WGS sequence"/>
</dbReference>